<name>A0AAV2CXW4_9ROSI</name>
<feature type="chain" id="PRO_5043976757" evidence="8">
    <location>
        <begin position="27"/>
        <end position="88"/>
    </location>
</feature>
<dbReference type="GO" id="GO:0040008">
    <property type="term" value="P:regulation of growth"/>
    <property type="evidence" value="ECO:0007669"/>
    <property type="project" value="UniProtKB-ARBA"/>
</dbReference>
<organism evidence="9 10">
    <name type="scientific">Linum trigynum</name>
    <dbReference type="NCBI Taxonomy" id="586398"/>
    <lineage>
        <taxon>Eukaryota</taxon>
        <taxon>Viridiplantae</taxon>
        <taxon>Streptophyta</taxon>
        <taxon>Embryophyta</taxon>
        <taxon>Tracheophyta</taxon>
        <taxon>Spermatophyta</taxon>
        <taxon>Magnoliopsida</taxon>
        <taxon>eudicotyledons</taxon>
        <taxon>Gunneridae</taxon>
        <taxon>Pentapetalae</taxon>
        <taxon>rosids</taxon>
        <taxon>fabids</taxon>
        <taxon>Malpighiales</taxon>
        <taxon>Linaceae</taxon>
        <taxon>Linum</taxon>
    </lineage>
</organism>
<keyword evidence="5 8" id="KW-0732">Signal</keyword>
<feature type="signal peptide" evidence="8">
    <location>
        <begin position="1"/>
        <end position="26"/>
    </location>
</feature>
<comment type="subcellular location">
    <subcellularLocation>
        <location evidence="1">Secreted</location>
    </subcellularLocation>
</comment>
<evidence type="ECO:0000256" key="1">
    <source>
        <dbReference type="ARBA" id="ARBA00004613"/>
    </source>
</evidence>
<evidence type="ECO:0000313" key="9">
    <source>
        <dbReference type="EMBL" id="CAL1361372.1"/>
    </source>
</evidence>
<dbReference type="PANTHER" id="PTHR34270">
    <property type="entry name" value="PROTEIN RALF-LIKE 15-RELATED"/>
    <property type="match status" value="1"/>
</dbReference>
<dbReference type="InterPro" id="IPR008801">
    <property type="entry name" value="RALF"/>
</dbReference>
<comment type="similarity">
    <text evidence="2">Belongs to the plant rapid alkalinization factor (RALF) family.</text>
</comment>
<proteinExistence type="inferred from homology"/>
<dbReference type="AlphaFoldDB" id="A0AAV2CXW4"/>
<evidence type="ECO:0000256" key="5">
    <source>
        <dbReference type="ARBA" id="ARBA00022729"/>
    </source>
</evidence>
<evidence type="ECO:0000256" key="8">
    <source>
        <dbReference type="SAM" id="SignalP"/>
    </source>
</evidence>
<dbReference type="EMBL" id="OZ034814">
    <property type="protein sequence ID" value="CAL1361372.1"/>
    <property type="molecule type" value="Genomic_DNA"/>
</dbReference>
<evidence type="ECO:0000256" key="6">
    <source>
        <dbReference type="ARBA" id="ARBA00023157"/>
    </source>
</evidence>
<evidence type="ECO:0000313" key="10">
    <source>
        <dbReference type="Proteomes" id="UP001497516"/>
    </source>
</evidence>
<keyword evidence="6" id="KW-1015">Disulfide bond</keyword>
<gene>
    <name evidence="9" type="ORF">LTRI10_LOCUS8750</name>
</gene>
<keyword evidence="10" id="KW-1185">Reference proteome</keyword>
<accession>A0AAV2CXW4</accession>
<evidence type="ECO:0000256" key="7">
    <source>
        <dbReference type="ARBA" id="ARBA00037228"/>
    </source>
</evidence>
<protein>
    <submittedName>
        <fullName evidence="9">Uncharacterized protein</fullName>
    </submittedName>
</protein>
<sequence length="88" mass="9136">MTMMKNTKGVVLFVMAVALLVTVSRTSLMAEATRYISPCVLNPNEPGCPGAPPSIGTPPSTPVPANPYDRGCLPINRCRPGNGGGDHA</sequence>
<evidence type="ECO:0000256" key="4">
    <source>
        <dbReference type="ARBA" id="ARBA00022702"/>
    </source>
</evidence>
<dbReference type="GO" id="GO:0005576">
    <property type="term" value="C:extracellular region"/>
    <property type="evidence" value="ECO:0007669"/>
    <property type="project" value="UniProtKB-SubCell"/>
</dbReference>
<dbReference type="Proteomes" id="UP001497516">
    <property type="component" value="Chromosome 10"/>
</dbReference>
<comment type="function">
    <text evidence="7">Cell signaling peptide that may regulate plant stress, growth, and development. Mediates a rapid alkalinization of extracellular space by mediating a transient increase in the cytoplasmic Ca(2+) concentration leading to a calcium-dependent signaling events through a cell surface receptor and a concomitant activation of some intracellular mitogen-activated protein kinases.</text>
</comment>
<dbReference type="Pfam" id="PF05498">
    <property type="entry name" value="RALF"/>
    <property type="match status" value="1"/>
</dbReference>
<dbReference type="PANTHER" id="PTHR34270:SF3">
    <property type="entry name" value="PROTEIN RALF-LIKE 16-RELATED"/>
    <property type="match status" value="1"/>
</dbReference>
<evidence type="ECO:0000256" key="2">
    <source>
        <dbReference type="ARBA" id="ARBA00009178"/>
    </source>
</evidence>
<reference evidence="9 10" key="1">
    <citation type="submission" date="2024-04" db="EMBL/GenBank/DDBJ databases">
        <authorList>
            <person name="Fracassetti M."/>
        </authorList>
    </citation>
    <scope>NUCLEOTIDE SEQUENCE [LARGE SCALE GENOMIC DNA]</scope>
</reference>
<evidence type="ECO:0000256" key="3">
    <source>
        <dbReference type="ARBA" id="ARBA00022525"/>
    </source>
</evidence>
<dbReference type="GO" id="GO:0005179">
    <property type="term" value="F:hormone activity"/>
    <property type="evidence" value="ECO:0007669"/>
    <property type="project" value="UniProtKB-KW"/>
</dbReference>
<keyword evidence="3" id="KW-0964">Secreted</keyword>
<keyword evidence="4" id="KW-0372">Hormone</keyword>